<name>A0A550JHR1_9BACT</name>
<comment type="caution">
    <text evidence="6">The sequence shown here is derived from an EMBL/GenBank/DDBJ whole genome shotgun (WGS) entry which is preliminary data.</text>
</comment>
<sequence length="221" mass="24001">MIEAQGLNKSFGTIDGRVEVLRGIDLRIERGERVGVVGTSGAGKTTLMHILGALDRPTSGTVRFDGEDIFALKGAPLDGFRNRTVGFVFQFHQLLPEFTALENVMMPALVARKSFREAIPMATKLLGEVGLGHRLKHKPGQLSGGEQQRVAIARALVMSPRVLLADEPTGNLDSGTSGDIFRLLDEIHQARELTMVVVTHSETLAGRLDRVLHMVDGRLAS</sequence>
<dbReference type="GO" id="GO:0044874">
    <property type="term" value="P:lipoprotein localization to outer membrane"/>
    <property type="evidence" value="ECO:0007669"/>
    <property type="project" value="TreeGrafter"/>
</dbReference>
<dbReference type="PANTHER" id="PTHR24220">
    <property type="entry name" value="IMPORT ATP-BINDING PROTEIN"/>
    <property type="match status" value="1"/>
</dbReference>
<accession>A0A550JHR1</accession>
<proteinExistence type="inferred from homology"/>
<keyword evidence="2" id="KW-0547">Nucleotide-binding</keyword>
<dbReference type="GO" id="GO:0016887">
    <property type="term" value="F:ATP hydrolysis activity"/>
    <property type="evidence" value="ECO:0007669"/>
    <property type="project" value="InterPro"/>
</dbReference>
<evidence type="ECO:0000259" key="5">
    <source>
        <dbReference type="PROSITE" id="PS50893"/>
    </source>
</evidence>
<protein>
    <submittedName>
        <fullName evidence="6">ABC transporter ATP-binding protein</fullName>
    </submittedName>
</protein>
<evidence type="ECO:0000256" key="2">
    <source>
        <dbReference type="ARBA" id="ARBA00022741"/>
    </source>
</evidence>
<dbReference type="InterPro" id="IPR003593">
    <property type="entry name" value="AAA+_ATPase"/>
</dbReference>
<feature type="domain" description="ABC transporter" evidence="5">
    <location>
        <begin position="2"/>
        <end position="220"/>
    </location>
</feature>
<evidence type="ECO:0000256" key="1">
    <source>
        <dbReference type="ARBA" id="ARBA00022448"/>
    </source>
</evidence>
<evidence type="ECO:0000313" key="6">
    <source>
        <dbReference type="EMBL" id="TRO82757.1"/>
    </source>
</evidence>
<dbReference type="PROSITE" id="PS00211">
    <property type="entry name" value="ABC_TRANSPORTER_1"/>
    <property type="match status" value="1"/>
</dbReference>
<dbReference type="Pfam" id="PF00005">
    <property type="entry name" value="ABC_tran"/>
    <property type="match status" value="1"/>
</dbReference>
<dbReference type="AlphaFoldDB" id="A0A550JHR1"/>
<keyword evidence="7" id="KW-1185">Reference proteome</keyword>
<dbReference type="PROSITE" id="PS50893">
    <property type="entry name" value="ABC_TRANSPORTER_2"/>
    <property type="match status" value="1"/>
</dbReference>
<dbReference type="InterPro" id="IPR015854">
    <property type="entry name" value="ABC_transpr_LolD-like"/>
</dbReference>
<dbReference type="InterPro" id="IPR017911">
    <property type="entry name" value="MacB-like_ATP-bd"/>
</dbReference>
<dbReference type="GO" id="GO:0005524">
    <property type="term" value="F:ATP binding"/>
    <property type="evidence" value="ECO:0007669"/>
    <property type="project" value="UniProtKB-KW"/>
</dbReference>
<dbReference type="FunFam" id="3.40.50.300:FF:000032">
    <property type="entry name" value="Export ABC transporter ATP-binding protein"/>
    <property type="match status" value="1"/>
</dbReference>
<evidence type="ECO:0000313" key="7">
    <source>
        <dbReference type="Proteomes" id="UP000317155"/>
    </source>
</evidence>
<organism evidence="6 7">
    <name type="scientific">Trichloromonas acetexigens</name>
    <dbReference type="NCBI Taxonomy" id="38815"/>
    <lineage>
        <taxon>Bacteria</taxon>
        <taxon>Pseudomonadati</taxon>
        <taxon>Thermodesulfobacteriota</taxon>
        <taxon>Desulfuromonadia</taxon>
        <taxon>Desulfuromonadales</taxon>
        <taxon>Trichloromonadaceae</taxon>
        <taxon>Trichloromonas</taxon>
    </lineage>
</organism>
<dbReference type="SMART" id="SM00382">
    <property type="entry name" value="AAA"/>
    <property type="match status" value="1"/>
</dbReference>
<comment type="similarity">
    <text evidence="4">Belongs to the ABC transporter superfamily. Macrolide exporter (TC 3.A.1.122) family.</text>
</comment>
<dbReference type="SUPFAM" id="SSF52540">
    <property type="entry name" value="P-loop containing nucleoside triphosphate hydrolases"/>
    <property type="match status" value="1"/>
</dbReference>
<dbReference type="CDD" id="cd03255">
    <property type="entry name" value="ABC_MJ0796_LolCDE_FtsE"/>
    <property type="match status" value="1"/>
</dbReference>
<evidence type="ECO:0000256" key="3">
    <source>
        <dbReference type="ARBA" id="ARBA00022840"/>
    </source>
</evidence>
<keyword evidence="3 6" id="KW-0067">ATP-binding</keyword>
<dbReference type="RefSeq" id="WP_092057033.1">
    <property type="nucleotide sequence ID" value="NZ_FOJJ01000023.1"/>
</dbReference>
<dbReference type="InterPro" id="IPR017871">
    <property type="entry name" value="ABC_transporter-like_CS"/>
</dbReference>
<dbReference type="InterPro" id="IPR027417">
    <property type="entry name" value="P-loop_NTPase"/>
</dbReference>
<evidence type="ECO:0000256" key="4">
    <source>
        <dbReference type="ARBA" id="ARBA00038388"/>
    </source>
</evidence>
<dbReference type="GO" id="GO:0089705">
    <property type="term" value="P:protein localization to outer membrane"/>
    <property type="evidence" value="ECO:0007669"/>
    <property type="project" value="TreeGrafter"/>
</dbReference>
<dbReference type="PANTHER" id="PTHR24220:SF689">
    <property type="entry name" value="LIPOPROTEIN-RELEASING SYSTEM ATP-BINDING PROTEIN LOLD"/>
    <property type="match status" value="1"/>
</dbReference>
<dbReference type="EMBL" id="VJVV01000003">
    <property type="protein sequence ID" value="TRO82757.1"/>
    <property type="molecule type" value="Genomic_DNA"/>
</dbReference>
<dbReference type="GO" id="GO:0022857">
    <property type="term" value="F:transmembrane transporter activity"/>
    <property type="evidence" value="ECO:0007669"/>
    <property type="project" value="TreeGrafter"/>
</dbReference>
<reference evidence="6 7" key="1">
    <citation type="submission" date="2019-07" db="EMBL/GenBank/DDBJ databases">
        <title>Insights of Desulfuromonas acetexigens electromicrobiology.</title>
        <authorList>
            <person name="Katuri K."/>
            <person name="Sapireddy V."/>
            <person name="Shaw D.R."/>
            <person name="Saikaly P."/>
        </authorList>
    </citation>
    <scope>NUCLEOTIDE SEQUENCE [LARGE SCALE GENOMIC DNA]</scope>
    <source>
        <strain evidence="6 7">2873</strain>
    </source>
</reference>
<dbReference type="Proteomes" id="UP000317155">
    <property type="component" value="Unassembled WGS sequence"/>
</dbReference>
<gene>
    <name evidence="6" type="ORF">FL622_06160</name>
</gene>
<keyword evidence="1" id="KW-0813">Transport</keyword>
<dbReference type="GO" id="GO:0005886">
    <property type="term" value="C:plasma membrane"/>
    <property type="evidence" value="ECO:0007669"/>
    <property type="project" value="TreeGrafter"/>
</dbReference>
<dbReference type="GO" id="GO:0098796">
    <property type="term" value="C:membrane protein complex"/>
    <property type="evidence" value="ECO:0007669"/>
    <property type="project" value="UniProtKB-ARBA"/>
</dbReference>
<dbReference type="OrthoDB" id="9809450at2"/>
<dbReference type="InterPro" id="IPR003439">
    <property type="entry name" value="ABC_transporter-like_ATP-bd"/>
</dbReference>
<dbReference type="Gene3D" id="3.40.50.300">
    <property type="entry name" value="P-loop containing nucleotide triphosphate hydrolases"/>
    <property type="match status" value="1"/>
</dbReference>